<protein>
    <recommendedName>
        <fullName evidence="8">Caffeic acid O-methyltransferase</fullName>
    </recommendedName>
</protein>
<dbReference type="PROSITE" id="PS51683">
    <property type="entry name" value="SAM_OMT_II"/>
    <property type="match status" value="1"/>
</dbReference>
<sequence length="288" mass="31449">MASSDSTIDIVQPILQLYEIFLSAAKPMAFQAAVLLDIPNIISLPCSGNPLSVQEIASYISAYTSKPAHTDYLFRIMRLLASMGVFTEETAAINGGSAQFKYGLTKVSQLLVNKNDQRSLVPTLLVFNNKLVVDAYQHLHESVIDGSYAFNKAHGMSLFEYNSRNLESNRLFNAGMVTHTNPVMASAVKMYGGFKSVKSVVDVGGGVGFALSAITQEYPHIHGINFDLPHVISTAAPINGVEHVEGNMFDKIPSADAVFMKSVLHDWDDEQCVKVLKKSYEAIPENGK</sequence>
<gene>
    <name evidence="6" type="ORF">KI387_021835</name>
</gene>
<dbReference type="OMA" id="YISAYTS"/>
<dbReference type="Pfam" id="PF08100">
    <property type="entry name" value="Dimerisation"/>
    <property type="match status" value="1"/>
</dbReference>
<accession>A0AA38GBD6</accession>
<keyword evidence="3" id="KW-0949">S-adenosyl-L-methionine</keyword>
<dbReference type="InterPro" id="IPR036388">
    <property type="entry name" value="WH-like_DNA-bd_sf"/>
</dbReference>
<reference evidence="6 7" key="1">
    <citation type="journal article" date="2021" name="Nat. Plants">
        <title>The Taxus genome provides insights into paclitaxel biosynthesis.</title>
        <authorList>
            <person name="Xiong X."/>
            <person name="Gou J."/>
            <person name="Liao Q."/>
            <person name="Li Y."/>
            <person name="Zhou Q."/>
            <person name="Bi G."/>
            <person name="Li C."/>
            <person name="Du R."/>
            <person name="Wang X."/>
            <person name="Sun T."/>
            <person name="Guo L."/>
            <person name="Liang H."/>
            <person name="Lu P."/>
            <person name="Wu Y."/>
            <person name="Zhang Z."/>
            <person name="Ro D.K."/>
            <person name="Shang Y."/>
            <person name="Huang S."/>
            <person name="Yan J."/>
        </authorList>
    </citation>
    <scope>NUCLEOTIDE SEQUENCE [LARGE SCALE GENOMIC DNA]</scope>
    <source>
        <strain evidence="6">Ta-2019</strain>
    </source>
</reference>
<evidence type="ECO:0000256" key="2">
    <source>
        <dbReference type="ARBA" id="ARBA00022679"/>
    </source>
</evidence>
<feature type="domain" description="O-methyltransferase dimerisation" evidence="5">
    <location>
        <begin position="19"/>
        <end position="113"/>
    </location>
</feature>
<dbReference type="InterPro" id="IPR029063">
    <property type="entry name" value="SAM-dependent_MTases_sf"/>
</dbReference>
<dbReference type="InterPro" id="IPR036390">
    <property type="entry name" value="WH_DNA-bd_sf"/>
</dbReference>
<evidence type="ECO:0000256" key="1">
    <source>
        <dbReference type="ARBA" id="ARBA00022603"/>
    </source>
</evidence>
<dbReference type="EMBL" id="JAHRHJ020000004">
    <property type="protein sequence ID" value="KAH9320066.1"/>
    <property type="molecule type" value="Genomic_DNA"/>
</dbReference>
<dbReference type="Gene3D" id="1.10.10.10">
    <property type="entry name" value="Winged helix-like DNA-binding domain superfamily/Winged helix DNA-binding domain"/>
    <property type="match status" value="1"/>
</dbReference>
<dbReference type="GO" id="GO:0032259">
    <property type="term" value="P:methylation"/>
    <property type="evidence" value="ECO:0007669"/>
    <property type="project" value="UniProtKB-KW"/>
</dbReference>
<dbReference type="InterPro" id="IPR001077">
    <property type="entry name" value="COMT_C"/>
</dbReference>
<evidence type="ECO:0000256" key="3">
    <source>
        <dbReference type="ARBA" id="ARBA00022691"/>
    </source>
</evidence>
<comment type="caution">
    <text evidence="6">The sequence shown here is derived from an EMBL/GenBank/DDBJ whole genome shotgun (WGS) entry which is preliminary data.</text>
</comment>
<evidence type="ECO:0000259" key="4">
    <source>
        <dbReference type="Pfam" id="PF00891"/>
    </source>
</evidence>
<dbReference type="SUPFAM" id="SSF46785">
    <property type="entry name" value="Winged helix' DNA-binding domain"/>
    <property type="match status" value="1"/>
</dbReference>
<feature type="domain" description="O-methyltransferase C-terminal" evidence="4">
    <location>
        <begin position="136"/>
        <end position="288"/>
    </location>
</feature>
<keyword evidence="1" id="KW-0489">Methyltransferase</keyword>
<dbReference type="GO" id="GO:0008171">
    <property type="term" value="F:O-methyltransferase activity"/>
    <property type="evidence" value="ECO:0007669"/>
    <property type="project" value="InterPro"/>
</dbReference>
<dbReference type="Gene3D" id="3.40.50.150">
    <property type="entry name" value="Vaccinia Virus protein VP39"/>
    <property type="match status" value="1"/>
</dbReference>
<keyword evidence="7" id="KW-1185">Reference proteome</keyword>
<dbReference type="Pfam" id="PF00891">
    <property type="entry name" value="Methyltransf_2"/>
    <property type="match status" value="1"/>
</dbReference>
<feature type="non-terminal residue" evidence="6">
    <location>
        <position position="1"/>
    </location>
</feature>
<keyword evidence="2" id="KW-0808">Transferase</keyword>
<dbReference type="InterPro" id="IPR016461">
    <property type="entry name" value="COMT-like"/>
</dbReference>
<name>A0AA38GBD6_TAXCH</name>
<dbReference type="GO" id="GO:0046983">
    <property type="term" value="F:protein dimerization activity"/>
    <property type="evidence" value="ECO:0007669"/>
    <property type="project" value="InterPro"/>
</dbReference>
<dbReference type="AlphaFoldDB" id="A0AA38GBD6"/>
<evidence type="ECO:0000313" key="6">
    <source>
        <dbReference type="EMBL" id="KAH9320066.1"/>
    </source>
</evidence>
<dbReference type="Proteomes" id="UP000824469">
    <property type="component" value="Unassembled WGS sequence"/>
</dbReference>
<dbReference type="SUPFAM" id="SSF53335">
    <property type="entry name" value="S-adenosyl-L-methionine-dependent methyltransferases"/>
    <property type="match status" value="1"/>
</dbReference>
<evidence type="ECO:0000259" key="5">
    <source>
        <dbReference type="Pfam" id="PF08100"/>
    </source>
</evidence>
<evidence type="ECO:0008006" key="8">
    <source>
        <dbReference type="Google" id="ProtNLM"/>
    </source>
</evidence>
<dbReference type="InterPro" id="IPR012967">
    <property type="entry name" value="COMT_dimerisation"/>
</dbReference>
<organism evidence="6 7">
    <name type="scientific">Taxus chinensis</name>
    <name type="common">Chinese yew</name>
    <name type="synonym">Taxus wallichiana var. chinensis</name>
    <dbReference type="NCBI Taxonomy" id="29808"/>
    <lineage>
        <taxon>Eukaryota</taxon>
        <taxon>Viridiplantae</taxon>
        <taxon>Streptophyta</taxon>
        <taxon>Embryophyta</taxon>
        <taxon>Tracheophyta</taxon>
        <taxon>Spermatophyta</taxon>
        <taxon>Pinopsida</taxon>
        <taxon>Pinidae</taxon>
        <taxon>Conifers II</taxon>
        <taxon>Cupressales</taxon>
        <taxon>Taxaceae</taxon>
        <taxon>Taxus</taxon>
    </lineage>
</organism>
<proteinExistence type="predicted"/>
<evidence type="ECO:0000313" key="7">
    <source>
        <dbReference type="Proteomes" id="UP000824469"/>
    </source>
</evidence>
<dbReference type="PANTHER" id="PTHR11746">
    <property type="entry name" value="O-METHYLTRANSFERASE"/>
    <property type="match status" value="1"/>
</dbReference>